<dbReference type="InterPro" id="IPR027815">
    <property type="entry name" value="CSC1/OSCA1-like_cyt"/>
</dbReference>
<keyword evidence="3" id="KW-1185">Reference proteome</keyword>
<dbReference type="PANTHER" id="PTHR13018">
    <property type="entry name" value="PROBABLE MEMBRANE PROTEIN DUF221-RELATED"/>
    <property type="match status" value="1"/>
</dbReference>
<sequence>MVVYNANKLANLVKKKLQNWLDYYQLKYERNPSKRATNKTGFLGCFGSEVDAIEYYKAEIEKIEKEEPDEQSAVSVAFVSFPSWWDGGEEVGRWRCFLSRVPPGDFFVYVSLTPSDFGSKVI</sequence>
<dbReference type="STRING" id="4529.A0A0E0QMY2"/>
<evidence type="ECO:0000259" key="1">
    <source>
        <dbReference type="Pfam" id="PF14703"/>
    </source>
</evidence>
<dbReference type="Proteomes" id="UP000008022">
    <property type="component" value="Unassembled WGS sequence"/>
</dbReference>
<accession>A0A0E0QMY2</accession>
<organism evidence="2 3">
    <name type="scientific">Oryza rufipogon</name>
    <name type="common">Brownbeard rice</name>
    <name type="synonym">Asian wild rice</name>
    <dbReference type="NCBI Taxonomy" id="4529"/>
    <lineage>
        <taxon>Eukaryota</taxon>
        <taxon>Viridiplantae</taxon>
        <taxon>Streptophyta</taxon>
        <taxon>Embryophyta</taxon>
        <taxon>Tracheophyta</taxon>
        <taxon>Spermatophyta</taxon>
        <taxon>Magnoliopsida</taxon>
        <taxon>Liliopsida</taxon>
        <taxon>Poales</taxon>
        <taxon>Poaceae</taxon>
        <taxon>BOP clade</taxon>
        <taxon>Oryzoideae</taxon>
        <taxon>Oryzeae</taxon>
        <taxon>Oryzinae</taxon>
        <taxon>Oryza</taxon>
    </lineage>
</organism>
<protein>
    <recommendedName>
        <fullName evidence="1">CSC1/OSCA1-like cytosolic domain-containing protein</fullName>
    </recommendedName>
</protein>
<dbReference type="eggNOG" id="KOG1134">
    <property type="taxonomic scope" value="Eukaryota"/>
</dbReference>
<dbReference type="HOGENOM" id="CLU_2030558_0_0_1"/>
<dbReference type="Pfam" id="PF14703">
    <property type="entry name" value="PHM7_cyt"/>
    <property type="match status" value="1"/>
</dbReference>
<feature type="domain" description="CSC1/OSCA1-like cytosolic" evidence="1">
    <location>
        <begin position="2"/>
        <end position="83"/>
    </location>
</feature>
<dbReference type="InterPro" id="IPR045122">
    <property type="entry name" value="Csc1-like"/>
</dbReference>
<evidence type="ECO:0000313" key="3">
    <source>
        <dbReference type="Proteomes" id="UP000008022"/>
    </source>
</evidence>
<proteinExistence type="predicted"/>
<reference evidence="3" key="1">
    <citation type="submission" date="2013-06" db="EMBL/GenBank/DDBJ databases">
        <authorList>
            <person name="Zhao Q."/>
        </authorList>
    </citation>
    <scope>NUCLEOTIDE SEQUENCE</scope>
    <source>
        <strain evidence="3">cv. W1943</strain>
    </source>
</reference>
<evidence type="ECO:0000313" key="2">
    <source>
        <dbReference type="EnsemblPlants" id="ORUFI09G00990.1"/>
    </source>
</evidence>
<name>A0A0E0QMY2_ORYRU</name>
<dbReference type="GO" id="GO:0005227">
    <property type="term" value="F:calcium-activated cation channel activity"/>
    <property type="evidence" value="ECO:0007669"/>
    <property type="project" value="InterPro"/>
</dbReference>
<dbReference type="AlphaFoldDB" id="A0A0E0QMY2"/>
<dbReference type="PANTHER" id="PTHR13018:SF48">
    <property type="entry name" value="OS05G0594700 PROTEIN"/>
    <property type="match status" value="1"/>
</dbReference>
<dbReference type="GO" id="GO:0005886">
    <property type="term" value="C:plasma membrane"/>
    <property type="evidence" value="ECO:0007669"/>
    <property type="project" value="TreeGrafter"/>
</dbReference>
<dbReference type="Gramene" id="ORUFI09G00990.1">
    <property type="protein sequence ID" value="ORUFI09G00990.1"/>
    <property type="gene ID" value="ORUFI09G00990"/>
</dbReference>
<reference evidence="2" key="2">
    <citation type="submission" date="2015-06" db="UniProtKB">
        <authorList>
            <consortium name="EnsemblPlants"/>
        </authorList>
    </citation>
    <scope>IDENTIFICATION</scope>
</reference>
<dbReference type="EnsemblPlants" id="ORUFI09G00990.1">
    <property type="protein sequence ID" value="ORUFI09G00990.1"/>
    <property type="gene ID" value="ORUFI09G00990"/>
</dbReference>